<name>A0A0H3G8N0_ZYMMA</name>
<evidence type="ECO:0000256" key="1">
    <source>
        <dbReference type="ARBA" id="ARBA00022679"/>
    </source>
</evidence>
<dbReference type="HOGENOM" id="CLU_013985_23_2_5"/>
<accession>A0A0H3G8N0</accession>
<reference evidence="4 5" key="1">
    <citation type="journal article" date="2011" name="J. Bacteriol.">
        <title>Genome sequence of the ethanol-producing Zymomonas mobilis subsp. mobilis lectotype strain ATCC 10988.</title>
        <authorList>
            <person name="Pappas K.M."/>
            <person name="Kouvelis V.N."/>
            <person name="Saunders E."/>
            <person name="Brettin T.S."/>
            <person name="Bruce D."/>
            <person name="Detter C."/>
            <person name="Balakireva M."/>
            <person name="Han C.S."/>
            <person name="Savvakis G."/>
            <person name="Kyrpides N.C."/>
            <person name="Typas M.A."/>
        </authorList>
    </citation>
    <scope>NUCLEOTIDE SEQUENCE [LARGE SCALE GENOMIC DNA]</scope>
    <source>
        <strain evidence="5">ATCC 10988 / DSM 424 / CCUG 17860 / LMG 404 / NCIMB 8938 / NRRL B-806 / ZM1</strain>
    </source>
</reference>
<organism evidence="4 5">
    <name type="scientific">Zymomonas mobilis subsp. mobilis (strain ATCC 10988 / DSM 424 / LMG 404 / NCIMB 8938 / NRRL B-806 / ZM1)</name>
    <dbReference type="NCBI Taxonomy" id="555217"/>
    <lineage>
        <taxon>Bacteria</taxon>
        <taxon>Pseudomonadati</taxon>
        <taxon>Pseudomonadota</taxon>
        <taxon>Alphaproteobacteria</taxon>
        <taxon>Sphingomonadales</taxon>
        <taxon>Zymomonadaceae</taxon>
        <taxon>Zymomonas</taxon>
    </lineage>
</organism>
<dbReference type="GO" id="GO:0016747">
    <property type="term" value="F:acyltransferase activity, transferring groups other than amino-acyl groups"/>
    <property type="evidence" value="ECO:0007669"/>
    <property type="project" value="InterPro"/>
</dbReference>
<dbReference type="Gene3D" id="3.40.630.30">
    <property type="match status" value="1"/>
</dbReference>
<evidence type="ECO:0000259" key="3">
    <source>
        <dbReference type="PROSITE" id="PS51186"/>
    </source>
</evidence>
<dbReference type="SUPFAM" id="SSF55729">
    <property type="entry name" value="Acyl-CoA N-acyltransferases (Nat)"/>
    <property type="match status" value="1"/>
</dbReference>
<dbReference type="PANTHER" id="PTHR43420:SF12">
    <property type="entry name" value="N-ACETYLTRANSFERASE DOMAIN-CONTAINING PROTEIN"/>
    <property type="match status" value="1"/>
</dbReference>
<proteinExistence type="predicted"/>
<dbReference type="InterPro" id="IPR000182">
    <property type="entry name" value="GNAT_dom"/>
</dbReference>
<evidence type="ECO:0000313" key="4">
    <source>
        <dbReference type="EMBL" id="AEH63507.1"/>
    </source>
</evidence>
<dbReference type="eggNOG" id="COG0456">
    <property type="taxonomic scope" value="Bacteria"/>
</dbReference>
<dbReference type="RefSeq" id="WP_014501216.1">
    <property type="nucleotide sequence ID" value="NC_017262.1"/>
</dbReference>
<dbReference type="InterPro" id="IPR016181">
    <property type="entry name" value="Acyl_CoA_acyltransferase"/>
</dbReference>
<keyword evidence="1 4" id="KW-0808">Transferase</keyword>
<protein>
    <submittedName>
        <fullName evidence="4">GCN5-related N-acetyltransferase</fullName>
    </submittedName>
</protein>
<dbReference type="PANTHER" id="PTHR43420">
    <property type="entry name" value="ACETYLTRANSFERASE"/>
    <property type="match status" value="1"/>
</dbReference>
<dbReference type="EMBL" id="CP002850">
    <property type="protein sequence ID" value="AEH63507.1"/>
    <property type="molecule type" value="Genomic_DNA"/>
</dbReference>
<feature type="domain" description="N-acetyltransferase" evidence="3">
    <location>
        <begin position="9"/>
        <end position="154"/>
    </location>
</feature>
<dbReference type="CDD" id="cd04301">
    <property type="entry name" value="NAT_SF"/>
    <property type="match status" value="1"/>
</dbReference>
<evidence type="ECO:0000256" key="2">
    <source>
        <dbReference type="ARBA" id="ARBA00023315"/>
    </source>
</evidence>
<dbReference type="KEGG" id="zmm:Zmob_1694"/>
<dbReference type="PROSITE" id="PS51186">
    <property type="entry name" value="GNAT"/>
    <property type="match status" value="1"/>
</dbReference>
<gene>
    <name evidence="4" type="ordered locus">Zmob_1694</name>
</gene>
<dbReference type="OrthoDB" id="9804026at2"/>
<sequence length="158" mass="18195">MIQYHDGWAFVDTGDSLLDYVMEIMTDAFDPFYGEAWNRHQCNSIMGLPGVYALVVTIEGKPAGFLLSRTVFDECELLLLAVKPEFRREGVATALFKKLIAKAKIEDTKYLHLEVREKNPALNLYYQIGFREVGRRINYYKSLNGDLYNAITLRFIVI</sequence>
<dbReference type="AlphaFoldDB" id="A0A0H3G8N0"/>
<dbReference type="InterPro" id="IPR050680">
    <property type="entry name" value="YpeA/RimI_acetyltransf"/>
</dbReference>
<dbReference type="Proteomes" id="UP000001494">
    <property type="component" value="Chromosome"/>
</dbReference>
<keyword evidence="2" id="KW-0012">Acyltransferase</keyword>
<evidence type="ECO:0000313" key="5">
    <source>
        <dbReference type="Proteomes" id="UP000001494"/>
    </source>
</evidence>
<dbReference type="Pfam" id="PF00583">
    <property type="entry name" value="Acetyltransf_1"/>
    <property type="match status" value="1"/>
</dbReference>